<comment type="caution">
    <text evidence="2">The sequence shown here is derived from an EMBL/GenBank/DDBJ whole genome shotgun (WGS) entry which is preliminary data.</text>
</comment>
<feature type="compositionally biased region" description="Polar residues" evidence="1">
    <location>
        <begin position="636"/>
        <end position="647"/>
    </location>
</feature>
<keyword evidence="3" id="KW-1185">Reference proteome</keyword>
<feature type="compositionally biased region" description="Low complexity" evidence="1">
    <location>
        <begin position="648"/>
        <end position="661"/>
    </location>
</feature>
<proteinExistence type="predicted"/>
<dbReference type="PANTHER" id="PTHR42264:SF3">
    <property type="entry name" value="F-BOX DOMAIN-CONTAINING PROTEIN-RELATED"/>
    <property type="match status" value="1"/>
</dbReference>
<feature type="region of interest" description="Disordered" evidence="1">
    <location>
        <begin position="365"/>
        <end position="396"/>
    </location>
</feature>
<feature type="compositionally biased region" description="Low complexity" evidence="1">
    <location>
        <begin position="372"/>
        <end position="387"/>
    </location>
</feature>
<feature type="compositionally biased region" description="Basic and acidic residues" evidence="1">
    <location>
        <begin position="671"/>
        <end position="683"/>
    </location>
</feature>
<feature type="compositionally biased region" description="Low complexity" evidence="1">
    <location>
        <begin position="142"/>
        <end position="164"/>
    </location>
</feature>
<gene>
    <name evidence="2" type="ORF">AGERDE_LOCUS6447</name>
</gene>
<evidence type="ECO:0000256" key="1">
    <source>
        <dbReference type="SAM" id="MobiDB-lite"/>
    </source>
</evidence>
<name>A0A9N9AVJ3_9GLOM</name>
<dbReference type="EMBL" id="CAJVPL010001007">
    <property type="protein sequence ID" value="CAG8546537.1"/>
    <property type="molecule type" value="Genomic_DNA"/>
</dbReference>
<dbReference type="PANTHER" id="PTHR42264">
    <property type="entry name" value="EPHRIN_REC_LIKE DOMAIN-CONTAINING PROTEIN"/>
    <property type="match status" value="1"/>
</dbReference>
<protein>
    <submittedName>
        <fullName evidence="2">1354_t:CDS:1</fullName>
    </submittedName>
</protein>
<dbReference type="Proteomes" id="UP000789831">
    <property type="component" value="Unassembled WGS sequence"/>
</dbReference>
<feature type="compositionally biased region" description="Low complexity" evidence="1">
    <location>
        <begin position="502"/>
        <end position="526"/>
    </location>
</feature>
<accession>A0A9N9AVJ3</accession>
<feature type="region of interest" description="Disordered" evidence="1">
    <location>
        <begin position="599"/>
        <end position="727"/>
    </location>
</feature>
<feature type="region of interest" description="Disordered" evidence="1">
    <location>
        <begin position="499"/>
        <end position="540"/>
    </location>
</feature>
<dbReference type="AlphaFoldDB" id="A0A9N9AVJ3"/>
<organism evidence="2 3">
    <name type="scientific">Ambispora gerdemannii</name>
    <dbReference type="NCBI Taxonomy" id="144530"/>
    <lineage>
        <taxon>Eukaryota</taxon>
        <taxon>Fungi</taxon>
        <taxon>Fungi incertae sedis</taxon>
        <taxon>Mucoromycota</taxon>
        <taxon>Glomeromycotina</taxon>
        <taxon>Glomeromycetes</taxon>
        <taxon>Archaeosporales</taxon>
        <taxon>Ambisporaceae</taxon>
        <taxon>Ambispora</taxon>
    </lineage>
</organism>
<feature type="region of interest" description="Disordered" evidence="1">
    <location>
        <begin position="125"/>
        <end position="182"/>
    </location>
</feature>
<sequence length="727" mass="78659">MLFVQPSLIGGLGRSSWKTIRSSNFFVLQQRGQQQQINNRKRSYVPEYRIITRRFPHYRVSENNDEVQIQEAFDILQNEVLPEVEGKKTAKKILKQLKAWREENVTPFEEDGYTTDASITADEWNSSGEVDEHHSGGGGGNSNNNGVASSSSDSEYSHSESSSEGVVPTDHPVDPTEAPGSIEGWTSFGNIIVEMLLGLLEGPAIPSNNLNNSDVNIKNNNSSSNKASSNNKNLTITDIPLQFIDLLTYPDVDPTATKKASFAVLREIAFVKQRRKVLLGLTLSMFVIRLCSWDLFFVLLFAANCAMLFLMKNSGKVNVTMAKRAVRQRIGWAKQWAGALLRKRGGNVNNVVGIASITNGNTSSPITGGGINNNNNNKSSASPTSKNIPLTPSSPAAIPKAVANEPIQSGSLSDTTHGGIVDPKMITIRRGGFFRRQHNNNAYNINLNSSNNQAGSGGMPKAANANLSDALPSPLYLSHNSNNGSKVSLASSATIMVPVQPSSSNTTTTTAMGPATSSSSNSHHPSVMALGTTPQSFQPHHSMMNEIQNTASNSKKRFFKGRAHATNNNNNINVNNNAPTYPSIPPSLPEIPIIHCLDDNSNDNHTMEPYDFRINSNSNTPKAPSYTPSTSNNSPHIKSSTFPPLQGNNNNSNSSYANGRSSLDENSNDSYDSHHSLVDESRPRKARSLISKSNINNGGGGNGHHKHSSASSVTGLDLTMHENKNIE</sequence>
<evidence type="ECO:0000313" key="3">
    <source>
        <dbReference type="Proteomes" id="UP000789831"/>
    </source>
</evidence>
<feature type="compositionally biased region" description="Low complexity" evidence="1">
    <location>
        <begin position="624"/>
        <end position="635"/>
    </location>
</feature>
<reference evidence="2" key="1">
    <citation type="submission" date="2021-06" db="EMBL/GenBank/DDBJ databases">
        <authorList>
            <person name="Kallberg Y."/>
            <person name="Tangrot J."/>
            <person name="Rosling A."/>
        </authorList>
    </citation>
    <scope>NUCLEOTIDE SEQUENCE</scope>
    <source>
        <strain evidence="2">MT106</strain>
    </source>
</reference>
<evidence type="ECO:0000313" key="2">
    <source>
        <dbReference type="EMBL" id="CAG8546537.1"/>
    </source>
</evidence>
<dbReference type="OrthoDB" id="5596972at2759"/>